<reference evidence="1 2" key="1">
    <citation type="submission" date="2018-06" db="EMBL/GenBank/DDBJ databases">
        <authorList>
            <consortium name="Pathogen Informatics"/>
            <person name="Doyle S."/>
        </authorList>
    </citation>
    <scope>NUCLEOTIDE SEQUENCE [LARGE SCALE GENOMIC DNA]</scope>
    <source>
        <strain evidence="1 2">NCTC10638</strain>
    </source>
</reference>
<proteinExistence type="predicted"/>
<organism evidence="1 2">
    <name type="scientific">Mannheimia haemolytica</name>
    <name type="common">Pasteurella haemolytica</name>
    <dbReference type="NCBI Taxonomy" id="75985"/>
    <lineage>
        <taxon>Bacteria</taxon>
        <taxon>Pseudomonadati</taxon>
        <taxon>Pseudomonadota</taxon>
        <taxon>Gammaproteobacteria</taxon>
        <taxon>Pasteurellales</taxon>
        <taxon>Pasteurellaceae</taxon>
        <taxon>Mannheimia</taxon>
    </lineage>
</organism>
<dbReference type="AlphaFoldDB" id="A0A378N7R3"/>
<dbReference type="Proteomes" id="UP000254802">
    <property type="component" value="Unassembled WGS sequence"/>
</dbReference>
<sequence>MKIHQLGLLLMISSFSYAKNVDFKLEAVPLRKQYQ</sequence>
<accession>A0A378N7R3</accession>
<evidence type="ECO:0000313" key="1">
    <source>
        <dbReference type="EMBL" id="STY63836.1"/>
    </source>
</evidence>
<dbReference type="EMBL" id="UGPN01000002">
    <property type="protein sequence ID" value="STY63836.1"/>
    <property type="molecule type" value="Genomic_DNA"/>
</dbReference>
<gene>
    <name evidence="1" type="ORF">NCTC10638_03008</name>
</gene>
<name>A0A378N7R3_MANHA</name>
<protein>
    <submittedName>
        <fullName evidence="1">Uncharacterized protein</fullName>
    </submittedName>
</protein>
<evidence type="ECO:0000313" key="2">
    <source>
        <dbReference type="Proteomes" id="UP000254802"/>
    </source>
</evidence>